<dbReference type="HOGENOM" id="CLU_1170206_0_0_0"/>
<proteinExistence type="predicted"/>
<protein>
    <recommendedName>
        <fullName evidence="3">DZANK-type domain-containing protein</fullName>
    </recommendedName>
</protein>
<evidence type="ECO:0000313" key="4">
    <source>
        <dbReference type="EMBL" id="ACZ18745.1"/>
    </source>
</evidence>
<dbReference type="Proteomes" id="UP000002030">
    <property type="component" value="Chromosome"/>
</dbReference>
<keyword evidence="2" id="KW-0472">Membrane</keyword>
<dbReference type="eggNOG" id="ENOG5030JEQ">
    <property type="taxonomic scope" value="Bacteria"/>
</dbReference>
<keyword evidence="5" id="KW-1185">Reference proteome</keyword>
<dbReference type="STRING" id="525903.Taci_0509"/>
<dbReference type="OrthoDB" id="9788304at2"/>
<sequence>MLCSSCGYNNSSSARFCILCGSPLAAEGVKDPDPKVCPSCGELNEGHAMFCASCGADASTAPRRSAIAQEPEDLPIPEADDQGELPEDLGQEATLPEGPKADEPSAEEIDRILSGAPQVENFEDGDRLEAPDAAPELDQALTEASSAEAMEEMTPAQEGADASSGPEEVDPRQGSAAGVMDRIKGLLGGLRLPRPSMPNVRSLLPASPTTILIRIAALLALLALGVAIGAGAIFVLR</sequence>
<name>D1B8Z2_THEAS</name>
<feature type="compositionally biased region" description="Acidic residues" evidence="1">
    <location>
        <begin position="70"/>
        <end position="90"/>
    </location>
</feature>
<dbReference type="AlphaFoldDB" id="D1B8Z2"/>
<keyword evidence="2" id="KW-0812">Transmembrane</keyword>
<dbReference type="EnsemblBacteria" id="ACZ18745">
    <property type="protein sequence ID" value="ACZ18745"/>
    <property type="gene ID" value="Taci_0509"/>
</dbReference>
<evidence type="ECO:0000313" key="5">
    <source>
        <dbReference type="Proteomes" id="UP000002030"/>
    </source>
</evidence>
<feature type="region of interest" description="Disordered" evidence="1">
    <location>
        <begin position="139"/>
        <end position="176"/>
    </location>
</feature>
<evidence type="ECO:0000256" key="2">
    <source>
        <dbReference type="SAM" id="Phobius"/>
    </source>
</evidence>
<feature type="region of interest" description="Disordered" evidence="1">
    <location>
        <begin position="62"/>
        <end position="105"/>
    </location>
</feature>
<dbReference type="KEGG" id="tai:Taci_0509"/>
<dbReference type="EMBL" id="CP001818">
    <property type="protein sequence ID" value="ACZ18745.1"/>
    <property type="molecule type" value="Genomic_DNA"/>
</dbReference>
<dbReference type="Pfam" id="PF12773">
    <property type="entry name" value="DZR"/>
    <property type="match status" value="1"/>
</dbReference>
<dbReference type="RefSeq" id="WP_012869261.1">
    <property type="nucleotide sequence ID" value="NC_013522.1"/>
</dbReference>
<accession>D1B8Z2</accession>
<feature type="transmembrane region" description="Helical" evidence="2">
    <location>
        <begin position="211"/>
        <end position="236"/>
    </location>
</feature>
<reference evidence="4 5" key="1">
    <citation type="journal article" date="2009" name="Stand. Genomic Sci.">
        <title>Complete genome sequence of Thermanaerovibrio acidaminovorans type strain (Su883).</title>
        <authorList>
            <person name="Chovatia M."/>
            <person name="Sikorski J."/>
            <person name="Schroder M."/>
            <person name="Lapidus A."/>
            <person name="Nolan M."/>
            <person name="Tice H."/>
            <person name="Glavina Del Rio T."/>
            <person name="Copeland A."/>
            <person name="Cheng J.F."/>
            <person name="Lucas S."/>
            <person name="Chen F."/>
            <person name="Bruce D."/>
            <person name="Goodwin L."/>
            <person name="Pitluck S."/>
            <person name="Ivanova N."/>
            <person name="Mavromatis K."/>
            <person name="Ovchinnikova G."/>
            <person name="Pati A."/>
            <person name="Chen A."/>
            <person name="Palaniappan K."/>
            <person name="Land M."/>
            <person name="Hauser L."/>
            <person name="Chang Y.J."/>
            <person name="Jeffries C.D."/>
            <person name="Chain P."/>
            <person name="Saunders E."/>
            <person name="Detter J.C."/>
            <person name="Brettin T."/>
            <person name="Rohde M."/>
            <person name="Goker M."/>
            <person name="Spring S."/>
            <person name="Bristow J."/>
            <person name="Markowitz V."/>
            <person name="Hugenholtz P."/>
            <person name="Kyrpides N.C."/>
            <person name="Klenk H.P."/>
            <person name="Eisen J.A."/>
        </authorList>
    </citation>
    <scope>NUCLEOTIDE SEQUENCE [LARGE SCALE GENOMIC DNA]</scope>
    <source>
        <strain evidence="5">ATCC 49978 / DSM 6589 / Su883</strain>
    </source>
</reference>
<feature type="domain" description="DZANK-type" evidence="3">
    <location>
        <begin position="3"/>
        <end position="55"/>
    </location>
</feature>
<organism evidence="4 5">
    <name type="scientific">Thermanaerovibrio acidaminovorans (strain ATCC 49978 / DSM 6589 / Su883)</name>
    <name type="common">Selenomonas acidaminovorans</name>
    <dbReference type="NCBI Taxonomy" id="525903"/>
    <lineage>
        <taxon>Bacteria</taxon>
        <taxon>Thermotogati</taxon>
        <taxon>Synergistota</taxon>
        <taxon>Synergistia</taxon>
        <taxon>Synergistales</taxon>
        <taxon>Synergistaceae</taxon>
        <taxon>Thermanaerovibrio</taxon>
    </lineage>
</organism>
<keyword evidence="2" id="KW-1133">Transmembrane helix</keyword>
<dbReference type="InterPro" id="IPR025874">
    <property type="entry name" value="DZR"/>
</dbReference>
<evidence type="ECO:0000256" key="1">
    <source>
        <dbReference type="SAM" id="MobiDB-lite"/>
    </source>
</evidence>
<evidence type="ECO:0000259" key="3">
    <source>
        <dbReference type="Pfam" id="PF12773"/>
    </source>
</evidence>
<gene>
    <name evidence="4" type="ordered locus">Taci_0509</name>
</gene>